<name>A0A6I2RKL3_FLAPL</name>
<dbReference type="PANTHER" id="PTHR43085:SF1">
    <property type="entry name" value="PSEUDOURIDINE KINASE-RELATED"/>
    <property type="match status" value="1"/>
</dbReference>
<keyword evidence="3" id="KW-0547">Nucleotide-binding</keyword>
<protein>
    <submittedName>
        <fullName evidence="7">Sugar kinase</fullName>
    </submittedName>
</protein>
<dbReference type="AlphaFoldDB" id="A0A6I2RKL3"/>
<comment type="caution">
    <text evidence="7">The sequence shown here is derived from an EMBL/GenBank/DDBJ whole genome shotgun (WGS) entry which is preliminary data.</text>
</comment>
<dbReference type="InterPro" id="IPR011611">
    <property type="entry name" value="PfkB_dom"/>
</dbReference>
<dbReference type="GO" id="GO:0005524">
    <property type="term" value="F:ATP binding"/>
    <property type="evidence" value="ECO:0007669"/>
    <property type="project" value="UniProtKB-KW"/>
</dbReference>
<proteinExistence type="inferred from homology"/>
<sequence>MGKRILTVGEPMGLLIAQEEGGLDEVKHFTSAIAGAEFNVAVGLTRLGHTVGYLTRVGRDPFGRQICRYMKQIGLDTGLTRVDQGRRTGFMLQSRTSQGDPDIYYFRTGSAASALSPADVTGLDLREWDAVHLTGILPAISPTALAASYMLADKARKAGVPVFFDPNLRPQLWPCRDSMVAEVNALAALADYVMPGVGEGEILCGSKDPGEIGRFYMERGARAVIVKTGANGAETFTRAGSFRTLAYRVEKIVDTVGAGDGFAVGVESALMEGLSLEQAVERGSAIGAIQITYASDNEGLPTRDGLEQFMAQTSRFDKTGETNR</sequence>
<evidence type="ECO:0000256" key="4">
    <source>
        <dbReference type="ARBA" id="ARBA00022777"/>
    </source>
</evidence>
<dbReference type="EMBL" id="WKPO01000027">
    <property type="protein sequence ID" value="MSB50216.1"/>
    <property type="molecule type" value="Genomic_DNA"/>
</dbReference>
<keyword evidence="2" id="KW-0808">Transferase</keyword>
<keyword evidence="5" id="KW-0067">ATP-binding</keyword>
<dbReference type="RefSeq" id="WP_009257265.1">
    <property type="nucleotide sequence ID" value="NZ_DAWDXJ010000026.1"/>
</dbReference>
<dbReference type="CDD" id="cd01166">
    <property type="entry name" value="KdgK"/>
    <property type="match status" value="1"/>
</dbReference>
<feature type="domain" description="Carbohydrate kinase PfkB" evidence="6">
    <location>
        <begin position="4"/>
        <end position="302"/>
    </location>
</feature>
<dbReference type="InterPro" id="IPR029056">
    <property type="entry name" value="Ribokinase-like"/>
</dbReference>
<evidence type="ECO:0000256" key="1">
    <source>
        <dbReference type="ARBA" id="ARBA00010688"/>
    </source>
</evidence>
<dbReference type="InterPro" id="IPR050306">
    <property type="entry name" value="PfkB_Carbo_kinase"/>
</dbReference>
<evidence type="ECO:0000256" key="2">
    <source>
        <dbReference type="ARBA" id="ARBA00022679"/>
    </source>
</evidence>
<reference evidence="7 8" key="1">
    <citation type="journal article" date="2019" name="Nat. Med.">
        <title>A library of human gut bacterial isolates paired with longitudinal multiomics data enables mechanistic microbiome research.</title>
        <authorList>
            <person name="Poyet M."/>
            <person name="Groussin M."/>
            <person name="Gibbons S.M."/>
            <person name="Avila-Pacheco J."/>
            <person name="Jiang X."/>
            <person name="Kearney S.M."/>
            <person name="Perrotta A.R."/>
            <person name="Berdy B."/>
            <person name="Zhao S."/>
            <person name="Lieberman T.D."/>
            <person name="Swanson P.K."/>
            <person name="Smith M."/>
            <person name="Roesemann S."/>
            <person name="Alexander J.E."/>
            <person name="Rich S.A."/>
            <person name="Livny J."/>
            <person name="Vlamakis H."/>
            <person name="Clish C."/>
            <person name="Bullock K."/>
            <person name="Deik A."/>
            <person name="Scott J."/>
            <person name="Pierce K.A."/>
            <person name="Xavier R.J."/>
            <person name="Alm E.J."/>
        </authorList>
    </citation>
    <scope>NUCLEOTIDE SEQUENCE [LARGE SCALE GENOMIC DNA]</scope>
    <source>
        <strain evidence="7 8">BIOML-A5</strain>
    </source>
</reference>
<dbReference type="GO" id="GO:0016301">
    <property type="term" value="F:kinase activity"/>
    <property type="evidence" value="ECO:0007669"/>
    <property type="project" value="UniProtKB-KW"/>
</dbReference>
<evidence type="ECO:0000256" key="5">
    <source>
        <dbReference type="ARBA" id="ARBA00022840"/>
    </source>
</evidence>
<evidence type="ECO:0000256" key="3">
    <source>
        <dbReference type="ARBA" id="ARBA00022741"/>
    </source>
</evidence>
<dbReference type="PANTHER" id="PTHR43085">
    <property type="entry name" value="HEXOKINASE FAMILY MEMBER"/>
    <property type="match status" value="1"/>
</dbReference>
<dbReference type="Pfam" id="PF00294">
    <property type="entry name" value="PfkB"/>
    <property type="match status" value="1"/>
</dbReference>
<accession>A0A6I2RKL3</accession>
<dbReference type="SUPFAM" id="SSF53613">
    <property type="entry name" value="Ribokinase-like"/>
    <property type="match status" value="1"/>
</dbReference>
<evidence type="ECO:0000313" key="8">
    <source>
        <dbReference type="Proteomes" id="UP000429811"/>
    </source>
</evidence>
<dbReference type="Proteomes" id="UP000429811">
    <property type="component" value="Unassembled WGS sequence"/>
</dbReference>
<evidence type="ECO:0000259" key="6">
    <source>
        <dbReference type="Pfam" id="PF00294"/>
    </source>
</evidence>
<comment type="similarity">
    <text evidence="1">Belongs to the carbohydrate kinase PfkB family.</text>
</comment>
<evidence type="ECO:0000313" key="7">
    <source>
        <dbReference type="EMBL" id="MSB50216.1"/>
    </source>
</evidence>
<organism evidence="7 8">
    <name type="scientific">Flavonifractor plautii</name>
    <name type="common">Fusobacterium plautii</name>
    <dbReference type="NCBI Taxonomy" id="292800"/>
    <lineage>
        <taxon>Bacteria</taxon>
        <taxon>Bacillati</taxon>
        <taxon>Bacillota</taxon>
        <taxon>Clostridia</taxon>
        <taxon>Eubacteriales</taxon>
        <taxon>Oscillospiraceae</taxon>
        <taxon>Flavonifractor</taxon>
    </lineage>
</organism>
<dbReference type="Gene3D" id="3.40.1190.20">
    <property type="match status" value="1"/>
</dbReference>
<gene>
    <name evidence="7" type="ORF">GKE90_16160</name>
</gene>
<keyword evidence="4 7" id="KW-0418">Kinase</keyword>